<dbReference type="Proteomes" id="UP001310594">
    <property type="component" value="Unassembled WGS sequence"/>
</dbReference>
<evidence type="ECO:0000256" key="1">
    <source>
        <dbReference type="SAM" id="MobiDB-lite"/>
    </source>
</evidence>
<gene>
    <name evidence="2" type="ORF">LTR97_000777</name>
</gene>
<organism evidence="2 3">
    <name type="scientific">Elasticomyces elasticus</name>
    <dbReference type="NCBI Taxonomy" id="574655"/>
    <lineage>
        <taxon>Eukaryota</taxon>
        <taxon>Fungi</taxon>
        <taxon>Dikarya</taxon>
        <taxon>Ascomycota</taxon>
        <taxon>Pezizomycotina</taxon>
        <taxon>Dothideomycetes</taxon>
        <taxon>Dothideomycetidae</taxon>
        <taxon>Mycosphaerellales</taxon>
        <taxon>Teratosphaeriaceae</taxon>
        <taxon>Elasticomyces</taxon>
    </lineage>
</organism>
<proteinExistence type="predicted"/>
<evidence type="ECO:0000313" key="2">
    <source>
        <dbReference type="EMBL" id="KAK5708237.1"/>
    </source>
</evidence>
<protein>
    <submittedName>
        <fullName evidence="2">Uncharacterized protein</fullName>
    </submittedName>
</protein>
<feature type="compositionally biased region" description="Polar residues" evidence="1">
    <location>
        <begin position="240"/>
        <end position="256"/>
    </location>
</feature>
<feature type="region of interest" description="Disordered" evidence="1">
    <location>
        <begin position="238"/>
        <end position="296"/>
    </location>
</feature>
<sequence>MDSSISPNVEKDEMTLALEAALFEGETSDNPVTVDEDNVSDVPVIDLSDDSAAAPVVKPIKDVPAAPALSLAEQLAIAVHPKEIEKLKLAIAEEQKVRDLTKLQAEMFAKATADRLWKPQRAAKTAPLPVESSSSSPPTIKQWPTEEFLYFCRFCSSQQKTATNLRAHMYGTHQLFEPWKTNDLHKCGFCEKRFVTLKAVCSQDKMCARTVNTSGWAPVKVDEMTEQDMADTWCRPVHGTPSTSVMRPNPNFTGTPSKKRRSDDEENTRPTKQMRTAVPAPPHRTMPSHTSSEDDDDVQFVSSTCVNQVPDTLSAPPNVQKPVQSAATVQSMAYTPAGSQHPQRRGACFSAPPFSQEPMHSAATAKQGLIPSGSQYPQQWSGKISGPPYVQQAAYSASTAVGPSFPWESQHSQQPNTMLPAAPYSHGPVQSASTGAQALMSRERQHTQPPNATLPVAPYGQVAVYSAGEALQQDTAPECTFEETCAREGVDISAFQTFR</sequence>
<accession>A0AAN7WFA8</accession>
<evidence type="ECO:0000313" key="3">
    <source>
        <dbReference type="Proteomes" id="UP001310594"/>
    </source>
</evidence>
<reference evidence="2" key="1">
    <citation type="submission" date="2023-08" db="EMBL/GenBank/DDBJ databases">
        <title>Black Yeasts Isolated from many extreme environments.</title>
        <authorList>
            <person name="Coleine C."/>
            <person name="Stajich J.E."/>
            <person name="Selbmann L."/>
        </authorList>
    </citation>
    <scope>NUCLEOTIDE SEQUENCE</scope>
    <source>
        <strain evidence="2">CCFEE 5810</strain>
    </source>
</reference>
<comment type="caution">
    <text evidence="2">The sequence shown here is derived from an EMBL/GenBank/DDBJ whole genome shotgun (WGS) entry which is preliminary data.</text>
</comment>
<dbReference type="EMBL" id="JAVRQU010000001">
    <property type="protein sequence ID" value="KAK5708237.1"/>
    <property type="molecule type" value="Genomic_DNA"/>
</dbReference>
<dbReference type="AlphaFoldDB" id="A0AAN7WFA8"/>
<name>A0AAN7WFA8_9PEZI</name>